<name>A0A8J5TF08_HOMAM</name>
<comment type="caution">
    <text evidence="1">The sequence shown here is derived from an EMBL/GenBank/DDBJ whole genome shotgun (WGS) entry which is preliminary data.</text>
</comment>
<organism evidence="1 2">
    <name type="scientific">Homarus americanus</name>
    <name type="common">American lobster</name>
    <dbReference type="NCBI Taxonomy" id="6706"/>
    <lineage>
        <taxon>Eukaryota</taxon>
        <taxon>Metazoa</taxon>
        <taxon>Ecdysozoa</taxon>
        <taxon>Arthropoda</taxon>
        <taxon>Crustacea</taxon>
        <taxon>Multicrustacea</taxon>
        <taxon>Malacostraca</taxon>
        <taxon>Eumalacostraca</taxon>
        <taxon>Eucarida</taxon>
        <taxon>Decapoda</taxon>
        <taxon>Pleocyemata</taxon>
        <taxon>Astacidea</taxon>
        <taxon>Nephropoidea</taxon>
        <taxon>Nephropidae</taxon>
        <taxon>Homarus</taxon>
    </lineage>
</organism>
<protein>
    <submittedName>
        <fullName evidence="1">Putative variant ionotropic glutamate receptor-like 2</fullName>
    </submittedName>
</protein>
<reference evidence="1" key="1">
    <citation type="journal article" date="2021" name="Sci. Adv.">
        <title>The American lobster genome reveals insights on longevity, neural, and immune adaptations.</title>
        <authorList>
            <person name="Polinski J.M."/>
            <person name="Zimin A.V."/>
            <person name="Clark K.F."/>
            <person name="Kohn A.B."/>
            <person name="Sadowski N."/>
            <person name="Timp W."/>
            <person name="Ptitsyn A."/>
            <person name="Khanna P."/>
            <person name="Romanova D.Y."/>
            <person name="Williams P."/>
            <person name="Greenwood S.J."/>
            <person name="Moroz L.L."/>
            <person name="Walt D.R."/>
            <person name="Bodnar A.G."/>
        </authorList>
    </citation>
    <scope>NUCLEOTIDE SEQUENCE</scope>
    <source>
        <strain evidence="1">GMGI-L3</strain>
    </source>
</reference>
<keyword evidence="2" id="KW-1185">Reference proteome</keyword>
<evidence type="ECO:0000313" key="2">
    <source>
        <dbReference type="Proteomes" id="UP000747542"/>
    </source>
</evidence>
<evidence type="ECO:0000313" key="1">
    <source>
        <dbReference type="EMBL" id="KAG7174271.1"/>
    </source>
</evidence>
<gene>
    <name evidence="1" type="primary">viGluR-L2</name>
    <name evidence="1" type="ORF">Hamer_G003191</name>
</gene>
<dbReference type="Proteomes" id="UP000747542">
    <property type="component" value="Unassembled WGS sequence"/>
</dbReference>
<sequence>MFLAVWYLYCLVVSAAYTCNFIAIFTSPAYSQHITTLQQLADSDYRLATRDNGNALVELLSKGEDNVSRRLLEKLDLFLRMEDMIAAMLAGTHAIILTDIYGHIDIGSFQLLVLWESCLELCVLWDSCRDLDVLWDSCRELCVCESCREMCVLWESCRDLSVLWVSCRELSACCGSHAVSCVCCGSCPRRLTYNHVSPYNTRGRRPTTTCPPTTRAVRRPITTCPLTTPAGRRPKTTYPTYNTSSEVAYNHVSPYNTSGKTAYNHMYPYNTSREVAYNHVSPYNTSGKTADSHMYPYNTSGEETYNHVSLLQNQLGGGLQPRVIQHQRGSGLQPRVLYNTIWKTAYSHVFSLQHQREDGIQSRVPSTTPAGRRGGLQLLTLMRESPEHPKIITGNEYVMNIDSEVAYCPRPVVNLQFCEDRDVCFESIVFSKYRKTL</sequence>
<proteinExistence type="predicted"/>
<dbReference type="EMBL" id="JAHLQT010007678">
    <property type="protein sequence ID" value="KAG7174271.1"/>
    <property type="molecule type" value="Genomic_DNA"/>
</dbReference>
<dbReference type="AlphaFoldDB" id="A0A8J5TF08"/>
<accession>A0A8J5TF08</accession>
<dbReference type="Gene3D" id="1.10.287.70">
    <property type="match status" value="1"/>
</dbReference>
<keyword evidence="1" id="KW-0675">Receptor</keyword>